<evidence type="ECO:0000256" key="1">
    <source>
        <dbReference type="ARBA" id="ARBA00004167"/>
    </source>
</evidence>
<evidence type="ECO:0000256" key="2">
    <source>
        <dbReference type="ARBA" id="ARBA00022692"/>
    </source>
</evidence>
<evidence type="ECO:0000259" key="6">
    <source>
        <dbReference type="Pfam" id="PF03168"/>
    </source>
</evidence>
<dbReference type="PANTHER" id="PTHR31234:SF42">
    <property type="entry name" value="LATE EMBRYOGENESIS ABUNDANT (LEA) HYDROXYPROLINE-RICH GLYCOPROTEIN FAMILY"/>
    <property type="match status" value="1"/>
</dbReference>
<evidence type="ECO:0000256" key="5">
    <source>
        <dbReference type="SAM" id="Phobius"/>
    </source>
</evidence>
<gene>
    <name evidence="7" type="ORF">HUJ06_025188</name>
</gene>
<protein>
    <recommendedName>
        <fullName evidence="6">Late embryogenesis abundant protein LEA-2 subgroup domain-containing protein</fullName>
    </recommendedName>
</protein>
<organism evidence="7 8">
    <name type="scientific">Nelumbo nucifera</name>
    <name type="common">Sacred lotus</name>
    <dbReference type="NCBI Taxonomy" id="4432"/>
    <lineage>
        <taxon>Eukaryota</taxon>
        <taxon>Viridiplantae</taxon>
        <taxon>Streptophyta</taxon>
        <taxon>Embryophyta</taxon>
        <taxon>Tracheophyta</taxon>
        <taxon>Spermatophyta</taxon>
        <taxon>Magnoliopsida</taxon>
        <taxon>Proteales</taxon>
        <taxon>Nelumbonaceae</taxon>
        <taxon>Nelumbo</taxon>
    </lineage>
</organism>
<keyword evidence="2 5" id="KW-0812">Transmembrane</keyword>
<keyword evidence="3 5" id="KW-1133">Transmembrane helix</keyword>
<reference evidence="7 8" key="1">
    <citation type="journal article" date="2020" name="Mol. Biol. Evol.">
        <title>Distinct Expression and Methylation Patterns for Genes with Different Fates following a Single Whole-Genome Duplication in Flowering Plants.</title>
        <authorList>
            <person name="Shi T."/>
            <person name="Rahmani R.S."/>
            <person name="Gugger P.F."/>
            <person name="Wang M."/>
            <person name="Li H."/>
            <person name="Zhang Y."/>
            <person name="Li Z."/>
            <person name="Wang Q."/>
            <person name="Van de Peer Y."/>
            <person name="Marchal K."/>
            <person name="Chen J."/>
        </authorList>
    </citation>
    <scope>NUCLEOTIDE SEQUENCE [LARGE SCALE GENOMIC DNA]</scope>
    <source>
        <tissue evidence="7">Leaf</tissue>
    </source>
</reference>
<evidence type="ECO:0000313" key="8">
    <source>
        <dbReference type="Proteomes" id="UP000607653"/>
    </source>
</evidence>
<dbReference type="EMBL" id="DUZY01000001">
    <property type="protein sequence ID" value="DAD23725.1"/>
    <property type="molecule type" value="Genomic_DNA"/>
</dbReference>
<dbReference type="GO" id="GO:0098542">
    <property type="term" value="P:defense response to other organism"/>
    <property type="evidence" value="ECO:0007669"/>
    <property type="project" value="InterPro"/>
</dbReference>
<name>A0A822XY91_NELNU</name>
<evidence type="ECO:0000313" key="7">
    <source>
        <dbReference type="EMBL" id="DAD23725.1"/>
    </source>
</evidence>
<keyword evidence="4 5" id="KW-0472">Membrane</keyword>
<evidence type="ECO:0000256" key="4">
    <source>
        <dbReference type="ARBA" id="ARBA00023136"/>
    </source>
</evidence>
<dbReference type="Pfam" id="PF03168">
    <property type="entry name" value="LEA_2"/>
    <property type="match status" value="1"/>
</dbReference>
<feature type="domain" description="Late embryogenesis abundant protein LEA-2 subgroup" evidence="6">
    <location>
        <begin position="125"/>
        <end position="207"/>
    </location>
</feature>
<comment type="subcellular location">
    <subcellularLocation>
        <location evidence="1">Membrane</location>
        <topology evidence="1">Single-pass membrane protein</topology>
    </subcellularLocation>
</comment>
<sequence>MLPLTPPPPKMQKQNKPTPLNQIVVSKLVVVDQQTHPPELTSTKSRTATLLRPPRRTNPIIWCAAVLCLIFSLLLILAGIATLILFLVIKPRHPLFDTVGANLNSIYVDSPEYLNGDFAFLANFSNPNRKIDVRFEYLDIELYFFDRLIATQALQPFSQRRGETRLESVRMVSSEVYLPPNLAMELQKQVQNNRVVYNVRGTFRIKVSMGLSHFSYWLHGRCQVEMTGPPTGILVSKNCRTKM</sequence>
<dbReference type="Proteomes" id="UP000607653">
    <property type="component" value="Unassembled WGS sequence"/>
</dbReference>
<feature type="transmembrane region" description="Helical" evidence="5">
    <location>
        <begin position="59"/>
        <end position="89"/>
    </location>
</feature>
<dbReference type="AlphaFoldDB" id="A0A822XY91"/>
<accession>A0A822XY91</accession>
<evidence type="ECO:0000256" key="3">
    <source>
        <dbReference type="ARBA" id="ARBA00022989"/>
    </source>
</evidence>
<proteinExistence type="predicted"/>
<dbReference type="GO" id="GO:0016020">
    <property type="term" value="C:membrane"/>
    <property type="evidence" value="ECO:0007669"/>
    <property type="project" value="UniProtKB-SubCell"/>
</dbReference>
<comment type="caution">
    <text evidence="7">The sequence shown here is derived from an EMBL/GenBank/DDBJ whole genome shotgun (WGS) entry which is preliminary data.</text>
</comment>
<keyword evidence="8" id="KW-1185">Reference proteome</keyword>
<dbReference type="InterPro" id="IPR004864">
    <property type="entry name" value="LEA_2"/>
</dbReference>
<dbReference type="PANTHER" id="PTHR31234">
    <property type="entry name" value="LATE EMBRYOGENESIS ABUNDANT (LEA) HYDROXYPROLINE-RICH GLYCOPROTEIN FAMILY"/>
    <property type="match status" value="1"/>
</dbReference>
<dbReference type="InterPro" id="IPR044839">
    <property type="entry name" value="NDR1-like"/>
</dbReference>